<dbReference type="AlphaFoldDB" id="A0A3L7AR73"/>
<gene>
    <name evidence="1" type="ORF">D9R14_02730</name>
</gene>
<evidence type="ECO:0000313" key="2">
    <source>
        <dbReference type="Proteomes" id="UP000269692"/>
    </source>
</evidence>
<comment type="caution">
    <text evidence="1">The sequence shown here is derived from an EMBL/GenBank/DDBJ whole genome shotgun (WGS) entry which is preliminary data.</text>
</comment>
<proteinExistence type="predicted"/>
<dbReference type="EMBL" id="RCTF01000001">
    <property type="protein sequence ID" value="RLP81918.1"/>
    <property type="molecule type" value="Genomic_DNA"/>
</dbReference>
<reference evidence="1 2" key="1">
    <citation type="submission" date="2018-10" db="EMBL/GenBank/DDBJ databases">
        <title>Xanthobacter tagetidis genome sequencing and assembly.</title>
        <authorList>
            <person name="Maclea K.S."/>
            <person name="Goen A.E."/>
            <person name="Fatima S.A."/>
        </authorList>
    </citation>
    <scope>NUCLEOTIDE SEQUENCE [LARGE SCALE GENOMIC DNA]</scope>
    <source>
        <strain evidence="1 2">ATCC 700314</strain>
    </source>
</reference>
<dbReference type="Proteomes" id="UP000269692">
    <property type="component" value="Unassembled WGS sequence"/>
</dbReference>
<dbReference type="RefSeq" id="WP_147452928.1">
    <property type="nucleotide sequence ID" value="NZ_JACIIW010000004.1"/>
</dbReference>
<protein>
    <submittedName>
        <fullName evidence="1">Uncharacterized protein</fullName>
    </submittedName>
</protein>
<organism evidence="1 2">
    <name type="scientific">Xanthobacter tagetidis</name>
    <dbReference type="NCBI Taxonomy" id="60216"/>
    <lineage>
        <taxon>Bacteria</taxon>
        <taxon>Pseudomonadati</taxon>
        <taxon>Pseudomonadota</taxon>
        <taxon>Alphaproteobacteria</taxon>
        <taxon>Hyphomicrobiales</taxon>
        <taxon>Xanthobacteraceae</taxon>
        <taxon>Xanthobacter</taxon>
    </lineage>
</organism>
<keyword evidence="2" id="KW-1185">Reference proteome</keyword>
<accession>A0A3L7AR73</accession>
<sequence>MPTETAAAPRRCPAVTRGWRVRAFRAEESDDMVKRRMEALRLGSPHAAEIGRGEIARGGIVRADVARTETARAEIARALRLARKAVRSRHGAPGDYDPARHAALLRLARGARDGGDGRIR</sequence>
<evidence type="ECO:0000313" key="1">
    <source>
        <dbReference type="EMBL" id="RLP81918.1"/>
    </source>
</evidence>
<name>A0A3L7AR73_9HYPH</name>